<dbReference type="InterPro" id="IPR023214">
    <property type="entry name" value="HAD_sf"/>
</dbReference>
<evidence type="ECO:0000313" key="2">
    <source>
        <dbReference type="Proteomes" id="UP001649230"/>
    </source>
</evidence>
<dbReference type="GO" id="GO:0016787">
    <property type="term" value="F:hydrolase activity"/>
    <property type="evidence" value="ECO:0007669"/>
    <property type="project" value="UniProtKB-KW"/>
</dbReference>
<organism evidence="1 2">
    <name type="scientific">Paenibacillus hexagrammi</name>
    <dbReference type="NCBI Taxonomy" id="2908839"/>
    <lineage>
        <taxon>Bacteria</taxon>
        <taxon>Bacillati</taxon>
        <taxon>Bacillota</taxon>
        <taxon>Bacilli</taxon>
        <taxon>Bacillales</taxon>
        <taxon>Paenibacillaceae</taxon>
        <taxon>Paenibacillus</taxon>
    </lineage>
</organism>
<keyword evidence="1" id="KW-0378">Hydrolase</keyword>
<keyword evidence="2" id="KW-1185">Reference proteome</keyword>
<reference evidence="1 2" key="1">
    <citation type="journal article" date="2024" name="Int. J. Syst. Evol. Microbiol.">
        <title>Paenibacillus hexagrammi sp. nov., a novel bacterium isolated from the gut content of Hexagrammos agrammus.</title>
        <authorList>
            <person name="Jung H.K."/>
            <person name="Kim D.G."/>
            <person name="Zin H."/>
            <person name="Park J."/>
            <person name="Jung H."/>
            <person name="Kim Y.O."/>
            <person name="Kong H.J."/>
            <person name="Kim J.W."/>
            <person name="Kim Y.S."/>
        </authorList>
    </citation>
    <scope>NUCLEOTIDE SEQUENCE [LARGE SCALE GENOMIC DNA]</scope>
    <source>
        <strain evidence="1 2">YPD9-1</strain>
    </source>
</reference>
<gene>
    <name evidence="1" type="ORF">L0M14_22970</name>
</gene>
<dbReference type="Pfam" id="PF13419">
    <property type="entry name" value="HAD_2"/>
    <property type="match status" value="1"/>
</dbReference>
<dbReference type="PANTHER" id="PTHR18901:SF38">
    <property type="entry name" value="PSEUDOURIDINE-5'-PHOSPHATASE"/>
    <property type="match status" value="1"/>
</dbReference>
<protein>
    <submittedName>
        <fullName evidence="1">HAD family hydrolase</fullName>
    </submittedName>
</protein>
<accession>A0ABY3STQ6</accession>
<name>A0ABY3STQ6_9BACL</name>
<dbReference type="CDD" id="cd16423">
    <property type="entry name" value="HAD_BPGM-like"/>
    <property type="match status" value="1"/>
</dbReference>
<dbReference type="Gene3D" id="3.40.50.1000">
    <property type="entry name" value="HAD superfamily/HAD-like"/>
    <property type="match status" value="1"/>
</dbReference>
<dbReference type="Proteomes" id="UP001649230">
    <property type="component" value="Chromosome"/>
</dbReference>
<sequence length="206" mass="22460">MDGVIIDSEPLHFEVDMKTMAQLGSPISKESLEAYVGMTNPEMWTLIKKEYNLSQTVFEIIDLQLGAKLAYLRETEVTPIPGIRELLKELHERHIPIGLASSSPRVFIEAVLKKLEVSSYFTCIVSAEEVAKGKPAPDVYLEAAHQMNVSPAACWVLEDSRNGLKAARAAGMKCIGFINPNSGNQDLSAADIIVSTITEISVAGLT</sequence>
<dbReference type="EMBL" id="CP090978">
    <property type="protein sequence ID" value="UJF36460.1"/>
    <property type="molecule type" value="Genomic_DNA"/>
</dbReference>
<dbReference type="NCBIfam" id="TIGR01509">
    <property type="entry name" value="HAD-SF-IA-v3"/>
    <property type="match status" value="1"/>
</dbReference>
<dbReference type="Gene3D" id="1.10.150.240">
    <property type="entry name" value="Putative phosphatase, domain 2"/>
    <property type="match status" value="1"/>
</dbReference>
<dbReference type="InterPro" id="IPR036412">
    <property type="entry name" value="HAD-like_sf"/>
</dbReference>
<dbReference type="InterPro" id="IPR041492">
    <property type="entry name" value="HAD_2"/>
</dbReference>
<dbReference type="SUPFAM" id="SSF56784">
    <property type="entry name" value="HAD-like"/>
    <property type="match status" value="1"/>
</dbReference>
<proteinExistence type="predicted"/>
<dbReference type="InterPro" id="IPR023198">
    <property type="entry name" value="PGP-like_dom2"/>
</dbReference>
<dbReference type="InterPro" id="IPR006439">
    <property type="entry name" value="HAD-SF_hydro_IA"/>
</dbReference>
<evidence type="ECO:0000313" key="1">
    <source>
        <dbReference type="EMBL" id="UJF36460.1"/>
    </source>
</evidence>
<dbReference type="PANTHER" id="PTHR18901">
    <property type="entry name" value="2-DEOXYGLUCOSE-6-PHOSPHATE PHOSPHATASE 2"/>
    <property type="match status" value="1"/>
</dbReference>